<protein>
    <recommendedName>
        <fullName evidence="1">Trypsin-co-occurring domain-containing protein</fullName>
    </recommendedName>
</protein>
<reference evidence="2 3" key="1">
    <citation type="submission" date="2008-07" db="EMBL/GenBank/DDBJ databases">
        <authorList>
            <person name="Tandeau de Marsac N."/>
            <person name="Ferriera S."/>
            <person name="Johnson J."/>
            <person name="Kravitz S."/>
            <person name="Beeson K."/>
            <person name="Sutton G."/>
            <person name="Rogers Y.-H."/>
            <person name="Friedman R."/>
            <person name="Frazier M."/>
            <person name="Venter J.C."/>
        </authorList>
    </citation>
    <scope>NUCLEOTIDE SEQUENCE [LARGE SCALE GENOMIC DNA]</scope>
    <source>
        <strain evidence="2 3">PCC 7420</strain>
    </source>
</reference>
<dbReference type="InterPro" id="IPR045794">
    <property type="entry name" value="Trypco1"/>
</dbReference>
<keyword evidence="3" id="KW-1185">Reference proteome</keyword>
<name>B4VVR1_9CYAN</name>
<accession>B4VVR1</accession>
<evidence type="ECO:0000259" key="1">
    <source>
        <dbReference type="Pfam" id="PF19493"/>
    </source>
</evidence>
<dbReference type="STRING" id="118168.MC7420_5859"/>
<gene>
    <name evidence="2" type="ORF">MC7420_5859</name>
</gene>
<organism evidence="2 3">
    <name type="scientific">Coleofasciculus chthonoplastes PCC 7420</name>
    <dbReference type="NCBI Taxonomy" id="118168"/>
    <lineage>
        <taxon>Bacteria</taxon>
        <taxon>Bacillati</taxon>
        <taxon>Cyanobacteriota</taxon>
        <taxon>Cyanophyceae</taxon>
        <taxon>Coleofasciculales</taxon>
        <taxon>Coleofasciculaceae</taxon>
        <taxon>Coleofasciculus</taxon>
    </lineage>
</organism>
<evidence type="ECO:0000313" key="3">
    <source>
        <dbReference type="Proteomes" id="UP000003835"/>
    </source>
</evidence>
<proteinExistence type="predicted"/>
<dbReference type="HOGENOM" id="CLU_3249918_0_0_3"/>
<dbReference type="NCBIfam" id="NF041216">
    <property type="entry name" value="CU044_2847_fam"/>
    <property type="match status" value="1"/>
</dbReference>
<sequence>MNIKFGLKIAGKTGLPMLAEGSSNADFEVSIKCKFPNQKSNR</sequence>
<dbReference type="RefSeq" id="WP_006102741.1">
    <property type="nucleotide sequence ID" value="NZ_DS989855.1"/>
</dbReference>
<dbReference type="Proteomes" id="UP000003835">
    <property type="component" value="Unassembled WGS sequence"/>
</dbReference>
<dbReference type="EMBL" id="DS989855">
    <property type="protein sequence ID" value="EDX73979.1"/>
    <property type="molecule type" value="Genomic_DNA"/>
</dbReference>
<dbReference type="AlphaFoldDB" id="B4VVR1"/>
<feature type="domain" description="Trypsin-co-occurring" evidence="1">
    <location>
        <begin position="2"/>
        <end position="35"/>
    </location>
</feature>
<evidence type="ECO:0000313" key="2">
    <source>
        <dbReference type="EMBL" id="EDX73979.1"/>
    </source>
</evidence>
<dbReference type="Pfam" id="PF19493">
    <property type="entry name" value="Trypco1"/>
    <property type="match status" value="1"/>
</dbReference>